<evidence type="ECO:0000256" key="4">
    <source>
        <dbReference type="ARBA" id="ARBA00022840"/>
    </source>
</evidence>
<evidence type="ECO:0000313" key="9">
    <source>
        <dbReference type="Proteomes" id="UP000550401"/>
    </source>
</evidence>
<keyword evidence="6" id="KW-1133">Transmembrane helix</keyword>
<evidence type="ECO:0000256" key="6">
    <source>
        <dbReference type="SAM" id="Phobius"/>
    </source>
</evidence>
<keyword evidence="2 5" id="KW-0547">Nucleotide-binding</keyword>
<dbReference type="Pfam" id="PF00069">
    <property type="entry name" value="Pkinase"/>
    <property type="match status" value="1"/>
</dbReference>
<dbReference type="Gene3D" id="1.10.510.10">
    <property type="entry name" value="Transferase(Phosphotransferase) domain 1"/>
    <property type="match status" value="1"/>
</dbReference>
<dbReference type="EC" id="2.7.11.1" evidence="8"/>
<comment type="caution">
    <text evidence="8">The sequence shown here is derived from an EMBL/GenBank/DDBJ whole genome shotgun (WGS) entry which is preliminary data.</text>
</comment>
<keyword evidence="6" id="KW-0812">Transmembrane</keyword>
<sequence length="982" mass="106019">MNATPDNPRDLFEAALALAPAERGAWLAEHCRDDAQRAEVLRLLAADADTGERLLDEPFDQLLGRVGEVEAPPQPLPHGTLVGDYTLIERLGEGGYSVVYRAEREQAGVCQAVALKLLHRGLHTPEEQRRFRDERRALAQLRHPGIARLIEGGVTDAGVPYIALELVDGEPITDYARTHRLDLRARLRLFVAVCRAVEAAHRALIVHRDLKPSNVLVTRDGEVKLLDFGIAKLLDAGDDATRTQRQAMTPAYAAPEQFALGQITTATDVYALGVLLGELVTGQRRAPGDAHTPSSRIGEDTDESLLPAPARVVRRQLRGDLDNIVLKATAAEAERRYASAGAFADDVERHLAGQPVQAHPPSRWYRARKFVARHRGGVASSALFLVAILAALALALWQAHRAEVQAQRAQVQARRAEAVQAFLGDVFRANSRNQPDAAKARQTTARELLDLGAQRVDGAMTDVPEAKLSVLQLFAQLYDDLELADEALRVRRQAVELARGVYGASSPQVADELVHLASAMQSSRATGDERKAVLEEAGRILDAQGDVDSPTRGAWLRRQAEYYWNYDPPRAYDYARRAVRLFEAKPPSVDLADSLLSAGIQALQLHKLAEATAAFAHAIEIAKVVPDAAPNAVKYYAYLGEAQSQQLDLAGAERSLRAAWTMARRDSGAEHIDVLQTQQRLGGLLCDMGRMQEGLELLRGAKQLAIKLRGADDPFHTRAVLSALGRCEANAGDLAAALADAQAATAIDRKNRPGSLDLALRLEREAAVLIELGRDAPAQADLDEAAALRTQAKQPRGSEAFAANLRLQTTLALARGDLARARERLGELQADLGDAAVSFDRLDRRLLAAEVALAAGDATGAAVEADAAVQAIARSGQTDALDAWSARAALDAGRAALLARDTATALPSLHRALDLRRKLLLPASPKLAEAMIALAGAELDHGDRAAARVLAADAASIHAAQPELGDQYRRPLRDLQARVRAE</sequence>
<keyword evidence="4 5" id="KW-0067">ATP-binding</keyword>
<dbReference type="PROSITE" id="PS50011">
    <property type="entry name" value="PROTEIN_KINASE_DOM"/>
    <property type="match status" value="1"/>
</dbReference>
<keyword evidence="1 8" id="KW-0808">Transferase</keyword>
<feature type="domain" description="Protein kinase" evidence="7">
    <location>
        <begin position="85"/>
        <end position="351"/>
    </location>
</feature>
<feature type="binding site" evidence="5">
    <location>
        <position position="116"/>
    </location>
    <ligand>
        <name>ATP</name>
        <dbReference type="ChEBI" id="CHEBI:30616"/>
    </ligand>
</feature>
<keyword evidence="9" id="KW-1185">Reference proteome</keyword>
<dbReference type="InterPro" id="IPR011990">
    <property type="entry name" value="TPR-like_helical_dom_sf"/>
</dbReference>
<evidence type="ECO:0000313" key="8">
    <source>
        <dbReference type="EMBL" id="MBA8887631.1"/>
    </source>
</evidence>
<dbReference type="InterPro" id="IPR019734">
    <property type="entry name" value="TPR_rpt"/>
</dbReference>
<feature type="transmembrane region" description="Helical" evidence="6">
    <location>
        <begin position="376"/>
        <end position="397"/>
    </location>
</feature>
<dbReference type="PANTHER" id="PTHR43289:SF34">
    <property type="entry name" value="SERINE_THREONINE-PROTEIN KINASE YBDM-RELATED"/>
    <property type="match status" value="1"/>
</dbReference>
<dbReference type="SUPFAM" id="SSF48452">
    <property type="entry name" value="TPR-like"/>
    <property type="match status" value="2"/>
</dbReference>
<dbReference type="Proteomes" id="UP000550401">
    <property type="component" value="Unassembled WGS sequence"/>
</dbReference>
<accession>A0A839F633</accession>
<evidence type="ECO:0000256" key="5">
    <source>
        <dbReference type="PROSITE-ProRule" id="PRU10141"/>
    </source>
</evidence>
<dbReference type="CDD" id="cd14014">
    <property type="entry name" value="STKc_PknB_like"/>
    <property type="match status" value="1"/>
</dbReference>
<evidence type="ECO:0000259" key="7">
    <source>
        <dbReference type="PROSITE" id="PS50011"/>
    </source>
</evidence>
<dbReference type="Gene3D" id="1.25.40.10">
    <property type="entry name" value="Tetratricopeptide repeat domain"/>
    <property type="match status" value="2"/>
</dbReference>
<dbReference type="PROSITE" id="PS00108">
    <property type="entry name" value="PROTEIN_KINASE_ST"/>
    <property type="match status" value="1"/>
</dbReference>
<dbReference type="EMBL" id="JACGXL010000002">
    <property type="protein sequence ID" value="MBA8887631.1"/>
    <property type="molecule type" value="Genomic_DNA"/>
</dbReference>
<proteinExistence type="predicted"/>
<name>A0A839F633_9GAMM</name>
<keyword evidence="6" id="KW-0472">Membrane</keyword>
<dbReference type="AlphaFoldDB" id="A0A839F633"/>
<reference evidence="8 9" key="1">
    <citation type="submission" date="2020-07" db="EMBL/GenBank/DDBJ databases">
        <title>Genomic Encyclopedia of Type Strains, Phase IV (KMG-V): Genome sequencing to study the core and pangenomes of soil and plant-associated prokaryotes.</title>
        <authorList>
            <person name="Whitman W."/>
        </authorList>
    </citation>
    <scope>NUCLEOTIDE SEQUENCE [LARGE SCALE GENOMIC DNA]</scope>
    <source>
        <strain evidence="8 9">RH2WT43</strain>
    </source>
</reference>
<evidence type="ECO:0000256" key="3">
    <source>
        <dbReference type="ARBA" id="ARBA00022777"/>
    </source>
</evidence>
<dbReference type="SMART" id="SM00028">
    <property type="entry name" value="TPR"/>
    <property type="match status" value="4"/>
</dbReference>
<dbReference type="PANTHER" id="PTHR43289">
    <property type="entry name" value="MITOGEN-ACTIVATED PROTEIN KINASE KINASE KINASE 20-RELATED"/>
    <property type="match status" value="1"/>
</dbReference>
<gene>
    <name evidence="8" type="ORF">FHW12_001845</name>
</gene>
<dbReference type="GO" id="GO:0005524">
    <property type="term" value="F:ATP binding"/>
    <property type="evidence" value="ECO:0007669"/>
    <property type="project" value="UniProtKB-UniRule"/>
</dbReference>
<dbReference type="RefSeq" id="WP_182530682.1">
    <property type="nucleotide sequence ID" value="NZ_JACGXL010000002.1"/>
</dbReference>
<dbReference type="SMART" id="SM00220">
    <property type="entry name" value="S_TKc"/>
    <property type="match status" value="1"/>
</dbReference>
<dbReference type="GO" id="GO:0004674">
    <property type="term" value="F:protein serine/threonine kinase activity"/>
    <property type="evidence" value="ECO:0007669"/>
    <property type="project" value="UniProtKB-EC"/>
</dbReference>
<dbReference type="InterPro" id="IPR008271">
    <property type="entry name" value="Ser/Thr_kinase_AS"/>
</dbReference>
<protein>
    <submittedName>
        <fullName evidence="8">Serine/threonine-protein kinase</fullName>
        <ecNumber evidence="8">2.7.11.1</ecNumber>
    </submittedName>
</protein>
<dbReference type="InterPro" id="IPR000719">
    <property type="entry name" value="Prot_kinase_dom"/>
</dbReference>
<dbReference type="PROSITE" id="PS00107">
    <property type="entry name" value="PROTEIN_KINASE_ATP"/>
    <property type="match status" value="1"/>
</dbReference>
<evidence type="ECO:0000256" key="1">
    <source>
        <dbReference type="ARBA" id="ARBA00022679"/>
    </source>
</evidence>
<organism evidence="8 9">
    <name type="scientific">Dokdonella fugitiva</name>
    <dbReference type="NCBI Taxonomy" id="328517"/>
    <lineage>
        <taxon>Bacteria</taxon>
        <taxon>Pseudomonadati</taxon>
        <taxon>Pseudomonadota</taxon>
        <taxon>Gammaproteobacteria</taxon>
        <taxon>Lysobacterales</taxon>
        <taxon>Rhodanobacteraceae</taxon>
        <taxon>Dokdonella</taxon>
    </lineage>
</organism>
<keyword evidence="3 8" id="KW-0418">Kinase</keyword>
<dbReference type="Pfam" id="PF13424">
    <property type="entry name" value="TPR_12"/>
    <property type="match status" value="1"/>
</dbReference>
<dbReference type="InterPro" id="IPR017441">
    <property type="entry name" value="Protein_kinase_ATP_BS"/>
</dbReference>
<dbReference type="SUPFAM" id="SSF56112">
    <property type="entry name" value="Protein kinase-like (PK-like)"/>
    <property type="match status" value="1"/>
</dbReference>
<evidence type="ECO:0000256" key="2">
    <source>
        <dbReference type="ARBA" id="ARBA00022741"/>
    </source>
</evidence>
<dbReference type="InterPro" id="IPR011009">
    <property type="entry name" value="Kinase-like_dom_sf"/>
</dbReference>
<dbReference type="Gene3D" id="3.30.200.20">
    <property type="entry name" value="Phosphorylase Kinase, domain 1"/>
    <property type="match status" value="1"/>
</dbReference>